<dbReference type="RefSeq" id="WP_263711429.1">
    <property type="nucleotide sequence ID" value="NZ_JAOWKX010000002.1"/>
</dbReference>
<dbReference type="Gene3D" id="3.40.250.10">
    <property type="entry name" value="Rhodanese-like domain"/>
    <property type="match status" value="2"/>
</dbReference>
<dbReference type="CDD" id="cd01449">
    <property type="entry name" value="TST_Repeat_2"/>
    <property type="match status" value="1"/>
</dbReference>
<dbReference type="SMART" id="SM00450">
    <property type="entry name" value="RHOD"/>
    <property type="match status" value="2"/>
</dbReference>
<dbReference type="InterPro" id="IPR001763">
    <property type="entry name" value="Rhodanese-like_dom"/>
</dbReference>
<dbReference type="InterPro" id="IPR036873">
    <property type="entry name" value="Rhodanese-like_dom_sf"/>
</dbReference>
<accession>A0ABT3A6B3</accession>
<dbReference type="Pfam" id="PF00581">
    <property type="entry name" value="Rhodanese"/>
    <property type="match status" value="2"/>
</dbReference>
<name>A0ABT3A6B3_9ALTE</name>
<keyword evidence="5" id="KW-1185">Reference proteome</keyword>
<dbReference type="PANTHER" id="PTHR11364:SF27">
    <property type="entry name" value="SULFURTRANSFERASE"/>
    <property type="match status" value="1"/>
</dbReference>
<sequence>MDLPQTPSMSASTLHRLLEQSEQRVVVLVTSMKHPISKAPEPEPSMYIPHAHWFDFEKVFCKHDGFPHTMPDLDSFSIEASKLGLKHNDIIVVYDNIGIYSSARVWGMLKAMGHRAVYVLDGGLPAWLKAGYETVQATAASLPASLYEAQSTSFFVNTHAVFKALTDEKCKIVDARSEGRFLGKEPEPRKGLRSGHMPGAINIPFQHVLTSNQTLKDKSALKALFQDNGMVPDDSLIFTCGSGVTACILALAAEEAGFSSIHVYDGSWSQWGADDSLPIET</sequence>
<dbReference type="CDD" id="cd01448">
    <property type="entry name" value="TST_Repeat_1"/>
    <property type="match status" value="1"/>
</dbReference>
<reference evidence="4 5" key="1">
    <citation type="submission" date="2022-10" db="EMBL/GenBank/DDBJ databases">
        <title>Aestuariibacter sp. AA17 isolated from Montipora capitata coral fragment.</title>
        <authorList>
            <person name="Emsley S.A."/>
            <person name="Pfannmuller K.M."/>
            <person name="Loughran R.M."/>
            <person name="Shlafstein M."/>
            <person name="Papke E."/>
            <person name="Saw J.H."/>
            <person name="Ushijima B."/>
            <person name="Videau P."/>
        </authorList>
    </citation>
    <scope>NUCLEOTIDE SEQUENCE [LARGE SCALE GENOMIC DNA]</scope>
    <source>
        <strain evidence="4 5">AA17</strain>
    </source>
</reference>
<dbReference type="InterPro" id="IPR045078">
    <property type="entry name" value="TST/MPST-like"/>
</dbReference>
<feature type="domain" description="Rhodanese" evidence="3">
    <location>
        <begin position="166"/>
        <end position="280"/>
    </location>
</feature>
<dbReference type="EMBL" id="JAOWKX010000002">
    <property type="protein sequence ID" value="MCV2884223.1"/>
    <property type="molecule type" value="Genomic_DNA"/>
</dbReference>
<evidence type="ECO:0000313" key="5">
    <source>
        <dbReference type="Proteomes" id="UP001652504"/>
    </source>
</evidence>
<evidence type="ECO:0000256" key="1">
    <source>
        <dbReference type="ARBA" id="ARBA00022679"/>
    </source>
</evidence>
<feature type="domain" description="Rhodanese" evidence="3">
    <location>
        <begin position="48"/>
        <end position="136"/>
    </location>
</feature>
<dbReference type="PANTHER" id="PTHR11364">
    <property type="entry name" value="THIOSULFATE SULFERTANSFERASE"/>
    <property type="match status" value="1"/>
</dbReference>
<protein>
    <submittedName>
        <fullName evidence="4">Sulfurtransferase</fullName>
    </submittedName>
</protein>
<evidence type="ECO:0000256" key="2">
    <source>
        <dbReference type="ARBA" id="ARBA00022737"/>
    </source>
</evidence>
<organism evidence="4 5">
    <name type="scientific">Fluctibacter corallii</name>
    <dbReference type="NCBI Taxonomy" id="2984329"/>
    <lineage>
        <taxon>Bacteria</taxon>
        <taxon>Pseudomonadati</taxon>
        <taxon>Pseudomonadota</taxon>
        <taxon>Gammaproteobacteria</taxon>
        <taxon>Alteromonadales</taxon>
        <taxon>Alteromonadaceae</taxon>
        <taxon>Fluctibacter</taxon>
    </lineage>
</organism>
<evidence type="ECO:0000259" key="3">
    <source>
        <dbReference type="PROSITE" id="PS50206"/>
    </source>
</evidence>
<keyword evidence="1" id="KW-0808">Transferase</keyword>
<evidence type="ECO:0000313" key="4">
    <source>
        <dbReference type="EMBL" id="MCV2884223.1"/>
    </source>
</evidence>
<dbReference type="PROSITE" id="PS50206">
    <property type="entry name" value="RHODANESE_3"/>
    <property type="match status" value="2"/>
</dbReference>
<proteinExistence type="predicted"/>
<keyword evidence="2" id="KW-0677">Repeat</keyword>
<dbReference type="SUPFAM" id="SSF52821">
    <property type="entry name" value="Rhodanese/Cell cycle control phosphatase"/>
    <property type="match status" value="2"/>
</dbReference>
<dbReference type="Proteomes" id="UP001652504">
    <property type="component" value="Unassembled WGS sequence"/>
</dbReference>
<comment type="caution">
    <text evidence="4">The sequence shown here is derived from an EMBL/GenBank/DDBJ whole genome shotgun (WGS) entry which is preliminary data.</text>
</comment>
<gene>
    <name evidence="4" type="ORF">OE749_05910</name>
</gene>